<accession>A0A167GNZ7</accession>
<evidence type="ECO:0000259" key="1">
    <source>
        <dbReference type="Pfam" id="PF02754"/>
    </source>
</evidence>
<dbReference type="PATRIC" id="fig|1300342.3.peg.862"/>
<feature type="domain" description="Cysteine-rich" evidence="1">
    <location>
        <begin position="5"/>
        <end position="86"/>
    </location>
</feature>
<dbReference type="PANTHER" id="PTHR30296:SF0">
    <property type="entry name" value="LACTATE UTILIZATION PROTEIN A"/>
    <property type="match status" value="1"/>
</dbReference>
<dbReference type="PANTHER" id="PTHR30296">
    <property type="entry name" value="UNCHARACTERIZED PROTEIN YKGE"/>
    <property type="match status" value="1"/>
</dbReference>
<feature type="domain" description="Cysteine-rich" evidence="1">
    <location>
        <begin position="136"/>
        <end position="219"/>
    </location>
</feature>
<dbReference type="Pfam" id="PF02754">
    <property type="entry name" value="CCG"/>
    <property type="match status" value="2"/>
</dbReference>
<proteinExistence type="predicted"/>
<protein>
    <submittedName>
        <fullName evidence="2">L-lactate dehydrogenase, Fe-S oxidoreductase subunit YkgE</fullName>
    </submittedName>
</protein>
<dbReference type="GO" id="GO:0016491">
    <property type="term" value="F:oxidoreductase activity"/>
    <property type="evidence" value="ECO:0007669"/>
    <property type="project" value="UniProtKB-ARBA"/>
</dbReference>
<dbReference type="Proteomes" id="UP000076830">
    <property type="component" value="Chromosome"/>
</dbReference>
<evidence type="ECO:0000313" key="3">
    <source>
        <dbReference type="Proteomes" id="UP000076830"/>
    </source>
</evidence>
<sequence>MPADVYFFATCLLDLFVPQAGLDAIEVIERLGVRVSFPAGQTCCGQPAYTSGFPEEARPVAAAQLDLFPEPWPIVVPSGSCGGMIRHHWPRLFADDPRRSTQAAAIAARTVEFTDFVAGLLGPDWQAPADAEETVCLHTSCSARREMGTHHVGRALLARLPGVRLAVHDHEAECCGFGGTFAVKHPEISAAMAADKIEAILATGCNRFVSADCGCLMNLNLALEKRGEPVRGEHIASFLRGRLAADGGAP</sequence>
<dbReference type="STRING" id="1300342.I596_881"/>
<keyword evidence="3" id="KW-1185">Reference proteome</keyword>
<dbReference type="EMBL" id="CP015249">
    <property type="protein sequence ID" value="ANB16912.1"/>
    <property type="molecule type" value="Genomic_DNA"/>
</dbReference>
<dbReference type="AlphaFoldDB" id="A0A167GNZ7"/>
<dbReference type="InterPro" id="IPR004017">
    <property type="entry name" value="Cys_rich_dom"/>
</dbReference>
<name>A0A167GNZ7_9GAMM</name>
<dbReference type="GO" id="GO:0005829">
    <property type="term" value="C:cytosol"/>
    <property type="evidence" value="ECO:0007669"/>
    <property type="project" value="TreeGrafter"/>
</dbReference>
<organism evidence="2 3">
    <name type="scientific">Dokdonella koreensis DS-123</name>
    <dbReference type="NCBI Taxonomy" id="1300342"/>
    <lineage>
        <taxon>Bacteria</taxon>
        <taxon>Pseudomonadati</taxon>
        <taxon>Pseudomonadota</taxon>
        <taxon>Gammaproteobacteria</taxon>
        <taxon>Lysobacterales</taxon>
        <taxon>Rhodanobacteraceae</taxon>
        <taxon>Dokdonella</taxon>
    </lineage>
</organism>
<dbReference type="KEGG" id="dko:I596_881"/>
<evidence type="ECO:0000313" key="2">
    <source>
        <dbReference type="EMBL" id="ANB16912.1"/>
    </source>
</evidence>
<gene>
    <name evidence="2" type="ORF">I596_881</name>
</gene>
<reference evidence="2 3" key="1">
    <citation type="submission" date="2016-04" db="EMBL/GenBank/DDBJ databases">
        <title>Complete genome sequence of Dokdonella koreensis DS-123T.</title>
        <authorList>
            <person name="Kim J.F."/>
            <person name="Lee H."/>
            <person name="Kwak M.-J."/>
        </authorList>
    </citation>
    <scope>NUCLEOTIDE SEQUENCE [LARGE SCALE GENOMIC DNA]</scope>
    <source>
        <strain evidence="2 3">DS-123</strain>
    </source>
</reference>